<name>A0A381PKX8_9ZZZZ</name>
<gene>
    <name evidence="1" type="ORF">METZ01_LOCUS19681</name>
</gene>
<proteinExistence type="predicted"/>
<dbReference type="EMBL" id="UINC01000994">
    <property type="protein sequence ID" value="SUZ66827.1"/>
    <property type="molecule type" value="Genomic_DNA"/>
</dbReference>
<protein>
    <submittedName>
        <fullName evidence="1">Uncharacterized protein</fullName>
    </submittedName>
</protein>
<dbReference type="AlphaFoldDB" id="A0A381PKX8"/>
<evidence type="ECO:0000313" key="1">
    <source>
        <dbReference type="EMBL" id="SUZ66827.1"/>
    </source>
</evidence>
<reference evidence="1" key="1">
    <citation type="submission" date="2018-05" db="EMBL/GenBank/DDBJ databases">
        <authorList>
            <person name="Lanie J.A."/>
            <person name="Ng W.-L."/>
            <person name="Kazmierczak K.M."/>
            <person name="Andrzejewski T.M."/>
            <person name="Davidsen T.M."/>
            <person name="Wayne K.J."/>
            <person name="Tettelin H."/>
            <person name="Glass J.I."/>
            <person name="Rusch D."/>
            <person name="Podicherti R."/>
            <person name="Tsui H.-C.T."/>
            <person name="Winkler M.E."/>
        </authorList>
    </citation>
    <scope>NUCLEOTIDE SEQUENCE</scope>
</reference>
<accession>A0A381PKX8</accession>
<sequence length="136" mass="14415">MGEIRSPPRTDVGVTVFRNNGLNVRPLAPISLNVEAVNRGLNRAAIPGTGRQRDMSADGPEHYSGLGRYVGRKLPAVGTGPSLSLGLASDAWPPVPRKVARRWQTCFSVTMIGSNLCPHLKAEPAALADGVFDSGE</sequence>
<organism evidence="1">
    <name type="scientific">marine metagenome</name>
    <dbReference type="NCBI Taxonomy" id="408172"/>
    <lineage>
        <taxon>unclassified sequences</taxon>
        <taxon>metagenomes</taxon>
        <taxon>ecological metagenomes</taxon>
    </lineage>
</organism>